<dbReference type="AlphaFoldDB" id="A0A5M5PUF1"/>
<keyword evidence="1" id="KW-0812">Transmembrane</keyword>
<evidence type="ECO:0000259" key="2">
    <source>
        <dbReference type="Pfam" id="PF00535"/>
    </source>
</evidence>
<proteinExistence type="predicted"/>
<reference evidence="3 5" key="1">
    <citation type="journal article" date="2019" name="Nat. Med.">
        <title>A library of human gut bacterial isolates paired with longitudinal multiomics data enables mechanistic microbiome research.</title>
        <authorList>
            <person name="Poyet M."/>
            <person name="Groussin M."/>
            <person name="Gibbons S.M."/>
            <person name="Avila-Pacheco J."/>
            <person name="Jiang X."/>
            <person name="Kearney S.M."/>
            <person name="Perrotta A.R."/>
            <person name="Berdy B."/>
            <person name="Zhao S."/>
            <person name="Lieberman T.D."/>
            <person name="Swanson P.K."/>
            <person name="Smith M."/>
            <person name="Roesemann S."/>
            <person name="Alexander J.E."/>
            <person name="Rich S.A."/>
            <person name="Livny J."/>
            <person name="Vlamakis H."/>
            <person name="Clish C."/>
            <person name="Bullock K."/>
            <person name="Deik A."/>
            <person name="Scott J."/>
            <person name="Pierce K.A."/>
            <person name="Xavier R.J."/>
            <person name="Alm E.J."/>
        </authorList>
    </citation>
    <scope>NUCLEOTIDE SEQUENCE [LARGE SCALE GENOMIC DNA]</scope>
    <source>
        <strain evidence="3 5">BIOML-A106</strain>
    </source>
</reference>
<keyword evidence="3" id="KW-0808">Transferase</keyword>
<evidence type="ECO:0000256" key="1">
    <source>
        <dbReference type="SAM" id="Phobius"/>
    </source>
</evidence>
<dbReference type="InterPro" id="IPR029044">
    <property type="entry name" value="Nucleotide-diphossugar_trans"/>
</dbReference>
<dbReference type="PANTHER" id="PTHR22916">
    <property type="entry name" value="GLYCOSYLTRANSFERASE"/>
    <property type="match status" value="1"/>
</dbReference>
<evidence type="ECO:0000313" key="4">
    <source>
        <dbReference type="EMBL" id="UVO88830.1"/>
    </source>
</evidence>
<gene>
    <name evidence="3" type="ORF">F3B44_13890</name>
    <name evidence="4" type="ORF">NXW39_15915</name>
</gene>
<sequence length="278" mass="31842">MILSIVIPTLGRASEVRELLKSIELSKIENLSFEIVIVDQNFSNLLDPIVREFTQKGFLIKHFKVDFRGLSKAKNFGLKCAVGKYICFPDDDALFASNTITNAVGLLENNMYHVVCGKCIDVNGVDSVKKFSVNPGLLSLSSFEDKFIEATMFFDKKCLEDFLYDESLGIGTFHGAEEGFDIVYRMLLAGVEIYYDPCVLFYHPQVITSHCTNQEIRRVFNYRCGFAKVCLKHSLYLKYFKRLFLVIFYIPYLLIFKRSNLRYYLAELLGLLAGIVIK</sequence>
<keyword evidence="1" id="KW-1133">Transmembrane helix</keyword>
<reference evidence="4" key="2">
    <citation type="submission" date="2022-08" db="EMBL/GenBank/DDBJ databases">
        <title>Genome Sequencing of Bacteroides fragilis Group Isolates with Nanopore Technology.</title>
        <authorList>
            <person name="Tisza M.J."/>
            <person name="Smith D."/>
            <person name="Dekker J.P."/>
        </authorList>
    </citation>
    <scope>NUCLEOTIDE SEQUENCE</scope>
    <source>
        <strain evidence="4">BFG-49</strain>
    </source>
</reference>
<feature type="domain" description="Glycosyltransferase 2-like" evidence="2">
    <location>
        <begin position="4"/>
        <end position="132"/>
    </location>
</feature>
<feature type="transmembrane region" description="Helical" evidence="1">
    <location>
        <begin position="239"/>
        <end position="255"/>
    </location>
</feature>
<dbReference type="Proteomes" id="UP000479773">
    <property type="component" value="Unassembled WGS sequence"/>
</dbReference>
<protein>
    <submittedName>
        <fullName evidence="3 4">Glycosyltransferase</fullName>
    </submittedName>
</protein>
<dbReference type="RefSeq" id="WP_005788119.1">
    <property type="nucleotide sequence ID" value="NZ_CAXSVT010000001.1"/>
</dbReference>
<keyword evidence="1" id="KW-0472">Membrane</keyword>
<dbReference type="EMBL" id="VWEQ01000011">
    <property type="protein sequence ID" value="KAA4751833.1"/>
    <property type="molecule type" value="Genomic_DNA"/>
</dbReference>
<evidence type="ECO:0000313" key="3">
    <source>
        <dbReference type="EMBL" id="KAA4751833.1"/>
    </source>
</evidence>
<name>A0A5M5PUF1_BACFG</name>
<dbReference type="GO" id="GO:0016758">
    <property type="term" value="F:hexosyltransferase activity"/>
    <property type="evidence" value="ECO:0007669"/>
    <property type="project" value="UniProtKB-ARBA"/>
</dbReference>
<dbReference type="InterPro" id="IPR001173">
    <property type="entry name" value="Glyco_trans_2-like"/>
</dbReference>
<organism evidence="3 5">
    <name type="scientific">Bacteroides fragilis</name>
    <dbReference type="NCBI Taxonomy" id="817"/>
    <lineage>
        <taxon>Bacteria</taxon>
        <taxon>Pseudomonadati</taxon>
        <taxon>Bacteroidota</taxon>
        <taxon>Bacteroidia</taxon>
        <taxon>Bacteroidales</taxon>
        <taxon>Bacteroidaceae</taxon>
        <taxon>Bacteroides</taxon>
    </lineage>
</organism>
<dbReference type="EMBL" id="CP103070">
    <property type="protein sequence ID" value="UVO88830.1"/>
    <property type="molecule type" value="Genomic_DNA"/>
</dbReference>
<dbReference type="SUPFAM" id="SSF53448">
    <property type="entry name" value="Nucleotide-diphospho-sugar transferases"/>
    <property type="match status" value="1"/>
</dbReference>
<dbReference type="Pfam" id="PF00535">
    <property type="entry name" value="Glycos_transf_2"/>
    <property type="match status" value="1"/>
</dbReference>
<dbReference type="Proteomes" id="UP001058403">
    <property type="component" value="Chromosome"/>
</dbReference>
<dbReference type="PANTHER" id="PTHR22916:SF64">
    <property type="entry name" value="TRANSFERASE, PUTATIVE-RELATED"/>
    <property type="match status" value="1"/>
</dbReference>
<accession>A0A5M5PUF1</accession>
<dbReference type="CDD" id="cd00761">
    <property type="entry name" value="Glyco_tranf_GTA_type"/>
    <property type="match status" value="1"/>
</dbReference>
<evidence type="ECO:0000313" key="5">
    <source>
        <dbReference type="Proteomes" id="UP000479773"/>
    </source>
</evidence>
<dbReference type="Gene3D" id="3.90.550.10">
    <property type="entry name" value="Spore Coat Polysaccharide Biosynthesis Protein SpsA, Chain A"/>
    <property type="match status" value="1"/>
</dbReference>